<proteinExistence type="inferred from homology"/>
<dbReference type="SUPFAM" id="SSF56104">
    <property type="entry name" value="SAICAR synthase-like"/>
    <property type="match status" value="1"/>
</dbReference>
<evidence type="ECO:0000256" key="3">
    <source>
        <dbReference type="ARBA" id="ARBA00022777"/>
    </source>
</evidence>
<evidence type="ECO:0000313" key="6">
    <source>
        <dbReference type="Proteomes" id="UP000230233"/>
    </source>
</evidence>
<protein>
    <recommendedName>
        <fullName evidence="4">Kinase</fullName>
        <ecNumber evidence="4">2.7.-.-</ecNumber>
    </recommendedName>
</protein>
<reference evidence="6" key="1">
    <citation type="submission" date="2017-10" db="EMBL/GenBank/DDBJ databases">
        <title>Rapid genome shrinkage in a self-fertile nematode reveals novel sperm competition proteins.</title>
        <authorList>
            <person name="Yin D."/>
            <person name="Schwarz E.M."/>
            <person name="Thomas C.G."/>
            <person name="Felde R.L."/>
            <person name="Korf I.F."/>
            <person name="Cutter A.D."/>
            <person name="Schartner C.M."/>
            <person name="Ralston E.J."/>
            <person name="Meyer B.J."/>
            <person name="Haag E.S."/>
        </authorList>
    </citation>
    <scope>NUCLEOTIDE SEQUENCE [LARGE SCALE GENOMIC DNA]</scope>
    <source>
        <strain evidence="6">JU1422</strain>
    </source>
</reference>
<dbReference type="Proteomes" id="UP000230233">
    <property type="component" value="Chromosome X"/>
</dbReference>
<dbReference type="GO" id="GO:0005634">
    <property type="term" value="C:nucleus"/>
    <property type="evidence" value="ECO:0007669"/>
    <property type="project" value="TreeGrafter"/>
</dbReference>
<dbReference type="GO" id="GO:0005737">
    <property type="term" value="C:cytoplasm"/>
    <property type="evidence" value="ECO:0007669"/>
    <property type="project" value="TreeGrafter"/>
</dbReference>
<evidence type="ECO:0000256" key="1">
    <source>
        <dbReference type="ARBA" id="ARBA00007374"/>
    </source>
</evidence>
<dbReference type="PANTHER" id="PTHR12400">
    <property type="entry name" value="INOSITOL POLYPHOSPHATE KINASE"/>
    <property type="match status" value="1"/>
</dbReference>
<sequence>MEYQQQIGGRAEIMKILGDHLLKPTIIQEANSYLKMSRQLAEIAPDCCFVYTNGELLEIRKCNSCHEPSEIMKIISMMDSDSFGNFLIMRDMAHGMNKPRIMDLKLGTRTHSDFISEEKKALHIRKSALTTTSSLGIRLCGARFTRKDDRQETQWTKGLGKTMSNEKFWNAMKIFFDIPQTQKVSVVRQLLKIRAVIESSPTHRYFGCSVLIIIDDEEECNVHTKLIDFASMARSEVDTPQYEDVDEGAMMGVNNLLQILNAQGSS</sequence>
<dbReference type="Pfam" id="PF03770">
    <property type="entry name" value="IPK"/>
    <property type="match status" value="1"/>
</dbReference>
<name>A0A2G5SKB9_9PELO</name>
<comment type="similarity">
    <text evidence="1 4">Belongs to the inositol phosphokinase (IPK) family.</text>
</comment>
<evidence type="ECO:0000313" key="5">
    <source>
        <dbReference type="EMBL" id="PIC15565.1"/>
    </source>
</evidence>
<dbReference type="STRING" id="1611254.A0A2G5SKB9"/>
<dbReference type="GO" id="GO:0046854">
    <property type="term" value="P:phosphatidylinositol phosphate biosynthetic process"/>
    <property type="evidence" value="ECO:0007669"/>
    <property type="project" value="TreeGrafter"/>
</dbReference>
<evidence type="ECO:0000256" key="4">
    <source>
        <dbReference type="RuleBase" id="RU363090"/>
    </source>
</evidence>
<keyword evidence="6" id="KW-1185">Reference proteome</keyword>
<evidence type="ECO:0000256" key="2">
    <source>
        <dbReference type="ARBA" id="ARBA00022679"/>
    </source>
</evidence>
<dbReference type="GO" id="GO:0032958">
    <property type="term" value="P:inositol phosphate biosynthetic process"/>
    <property type="evidence" value="ECO:0007669"/>
    <property type="project" value="InterPro"/>
</dbReference>
<dbReference type="AlphaFoldDB" id="A0A2G5SKB9"/>
<keyword evidence="2 4" id="KW-0808">Transferase</keyword>
<dbReference type="Gene3D" id="3.30.470.160">
    <property type="entry name" value="Inositol polyphosphate kinase"/>
    <property type="match status" value="1"/>
</dbReference>
<dbReference type="InterPro" id="IPR005522">
    <property type="entry name" value="IPK"/>
</dbReference>
<comment type="caution">
    <text evidence="5">The sequence shown here is derived from an EMBL/GenBank/DDBJ whole genome shotgun (WGS) entry which is preliminary data.</text>
</comment>
<dbReference type="InterPro" id="IPR038286">
    <property type="entry name" value="IPK_sf"/>
</dbReference>
<dbReference type="EC" id="2.7.-.-" evidence="4"/>
<keyword evidence="3 4" id="KW-0418">Kinase</keyword>
<dbReference type="GO" id="GO:0000828">
    <property type="term" value="F:inositol hexakisphosphate kinase activity"/>
    <property type="evidence" value="ECO:0007669"/>
    <property type="project" value="TreeGrafter"/>
</dbReference>
<dbReference type="PANTHER" id="PTHR12400:SF41">
    <property type="entry name" value="KINASE"/>
    <property type="match status" value="1"/>
</dbReference>
<accession>A0A2G5SKB9</accession>
<dbReference type="OrthoDB" id="2573163at2759"/>
<organism evidence="5 6">
    <name type="scientific">Caenorhabditis nigoni</name>
    <dbReference type="NCBI Taxonomy" id="1611254"/>
    <lineage>
        <taxon>Eukaryota</taxon>
        <taxon>Metazoa</taxon>
        <taxon>Ecdysozoa</taxon>
        <taxon>Nematoda</taxon>
        <taxon>Chromadorea</taxon>
        <taxon>Rhabditida</taxon>
        <taxon>Rhabditina</taxon>
        <taxon>Rhabditomorpha</taxon>
        <taxon>Rhabditoidea</taxon>
        <taxon>Rhabditidae</taxon>
        <taxon>Peloderinae</taxon>
        <taxon>Caenorhabditis</taxon>
    </lineage>
</organism>
<gene>
    <name evidence="5" type="primary">Cni-T20F7.3</name>
    <name evidence="5" type="synonym">Cnig_chr_X.g22493</name>
    <name evidence="5" type="ORF">B9Z55_022493</name>
</gene>
<dbReference type="EMBL" id="PDUG01000006">
    <property type="protein sequence ID" value="PIC15565.1"/>
    <property type="molecule type" value="Genomic_DNA"/>
</dbReference>